<protein>
    <submittedName>
        <fullName evidence="2">Uncharacterized protein</fullName>
    </submittedName>
</protein>
<keyword evidence="1" id="KW-0472">Membrane</keyword>
<dbReference type="EMBL" id="PVBT01000005">
    <property type="protein sequence ID" value="PRD51692.1"/>
    <property type="molecule type" value="Genomic_DNA"/>
</dbReference>
<dbReference type="Proteomes" id="UP000238563">
    <property type="component" value="Unassembled WGS sequence"/>
</dbReference>
<sequence length="84" mass="8830">MIIGVLALAVGMAVLWASCRYQWRTERTAGLALLGLLLLFGVASLFGIEAPSAILLGVVASGFIAILILKRAKGGSPRNRPQLP</sequence>
<evidence type="ECO:0000313" key="3">
    <source>
        <dbReference type="Proteomes" id="UP000238563"/>
    </source>
</evidence>
<reference evidence="2 3" key="1">
    <citation type="submission" date="2018-02" db="EMBL/GenBank/DDBJ databases">
        <title>The draft genome of Phyllobacterium myrsinacearum DSM5892.</title>
        <authorList>
            <person name="Li L."/>
            <person name="Liu L."/>
            <person name="Zhang X."/>
            <person name="Wang T."/>
        </authorList>
    </citation>
    <scope>NUCLEOTIDE SEQUENCE [LARGE SCALE GENOMIC DNA]</scope>
    <source>
        <strain evidence="2 3">DSM 5892</strain>
    </source>
</reference>
<gene>
    <name evidence="2" type="ORF">C5750_17745</name>
</gene>
<evidence type="ECO:0000313" key="2">
    <source>
        <dbReference type="EMBL" id="PRD51692.1"/>
    </source>
</evidence>
<accession>A0A2S9JFH9</accession>
<proteinExistence type="predicted"/>
<keyword evidence="1" id="KW-0812">Transmembrane</keyword>
<organism evidence="2 3">
    <name type="scientific">Phyllobacterium myrsinacearum</name>
    <dbReference type="NCBI Taxonomy" id="28101"/>
    <lineage>
        <taxon>Bacteria</taxon>
        <taxon>Pseudomonadati</taxon>
        <taxon>Pseudomonadota</taxon>
        <taxon>Alphaproteobacteria</taxon>
        <taxon>Hyphomicrobiales</taxon>
        <taxon>Phyllobacteriaceae</taxon>
        <taxon>Phyllobacterium</taxon>
    </lineage>
</organism>
<keyword evidence="1" id="KW-1133">Transmembrane helix</keyword>
<feature type="transmembrane region" description="Helical" evidence="1">
    <location>
        <begin position="54"/>
        <end position="72"/>
    </location>
</feature>
<dbReference type="AlphaFoldDB" id="A0A2S9JFH9"/>
<keyword evidence="3" id="KW-1185">Reference proteome</keyword>
<name>A0A2S9JFH9_9HYPH</name>
<evidence type="ECO:0000256" key="1">
    <source>
        <dbReference type="SAM" id="Phobius"/>
    </source>
</evidence>
<comment type="caution">
    <text evidence="2">The sequence shown here is derived from an EMBL/GenBank/DDBJ whole genome shotgun (WGS) entry which is preliminary data.</text>
</comment>
<feature type="transmembrane region" description="Helical" evidence="1">
    <location>
        <begin position="30"/>
        <end position="48"/>
    </location>
</feature>